<evidence type="ECO:0008006" key="3">
    <source>
        <dbReference type="Google" id="ProtNLM"/>
    </source>
</evidence>
<dbReference type="Proteomes" id="UP000432715">
    <property type="component" value="Unassembled WGS sequence"/>
</dbReference>
<protein>
    <recommendedName>
        <fullName evidence="3">Flagellar protein</fullName>
    </recommendedName>
</protein>
<comment type="caution">
    <text evidence="1">The sequence shown here is derived from an EMBL/GenBank/DDBJ whole genome shotgun (WGS) entry which is preliminary data.</text>
</comment>
<proteinExistence type="predicted"/>
<accession>A0A6I0FML8</accession>
<name>A0A6I0FML8_9FIRM</name>
<dbReference type="OrthoDB" id="1739831at2"/>
<organism evidence="1 2">
    <name type="scientific">Alkaliphilus pronyensis</name>
    <dbReference type="NCBI Taxonomy" id="1482732"/>
    <lineage>
        <taxon>Bacteria</taxon>
        <taxon>Bacillati</taxon>
        <taxon>Bacillota</taxon>
        <taxon>Clostridia</taxon>
        <taxon>Peptostreptococcales</taxon>
        <taxon>Natronincolaceae</taxon>
        <taxon>Alkaliphilus</taxon>
    </lineage>
</organism>
<dbReference type="RefSeq" id="WP_151859618.1">
    <property type="nucleotide sequence ID" value="NZ_WBZC01000002.1"/>
</dbReference>
<sequence length="86" mass="9722">MKLVNCTVCGELFRSRDGEICDICTAAKDDNPLKKVRDFITSSNRKVSLVDVSQATGVDKKLILKYIRDNRVTIVKESWTDSLDNK</sequence>
<gene>
    <name evidence="1" type="ORF">F8154_00455</name>
</gene>
<dbReference type="Gene3D" id="3.30.60.80">
    <property type="match status" value="1"/>
</dbReference>
<evidence type="ECO:0000313" key="1">
    <source>
        <dbReference type="EMBL" id="KAB3539658.1"/>
    </source>
</evidence>
<reference evidence="1 2" key="1">
    <citation type="submission" date="2019-10" db="EMBL/GenBank/DDBJ databases">
        <title>Alkaliphilus serpentinus sp. nov. and Alkaliphilus pronyensis sp. nov., two novel anaerobic alkaliphilic species isolated from the serpentinized-hosted hydrothermal field of the Prony Bay (New Caledonia).</title>
        <authorList>
            <person name="Postec A."/>
        </authorList>
    </citation>
    <scope>NUCLEOTIDE SEQUENCE [LARGE SCALE GENOMIC DNA]</scope>
    <source>
        <strain evidence="1 2">LacV</strain>
    </source>
</reference>
<evidence type="ECO:0000313" key="2">
    <source>
        <dbReference type="Proteomes" id="UP000432715"/>
    </source>
</evidence>
<keyword evidence="2" id="KW-1185">Reference proteome</keyword>
<dbReference type="EMBL" id="WBZC01000002">
    <property type="protein sequence ID" value="KAB3539658.1"/>
    <property type="molecule type" value="Genomic_DNA"/>
</dbReference>
<dbReference type="AlphaFoldDB" id="A0A6I0FML8"/>